<dbReference type="SUPFAM" id="SSF54285">
    <property type="entry name" value="MoaD/ThiS"/>
    <property type="match status" value="1"/>
</dbReference>
<evidence type="ECO:0000313" key="1">
    <source>
        <dbReference type="EMBL" id="SFJ07985.1"/>
    </source>
</evidence>
<dbReference type="Pfam" id="PF02597">
    <property type="entry name" value="ThiS"/>
    <property type="match status" value="1"/>
</dbReference>
<keyword evidence="2" id="KW-1185">Reference proteome</keyword>
<dbReference type="EMBL" id="FORR01000004">
    <property type="protein sequence ID" value="SFJ07985.1"/>
    <property type="molecule type" value="Genomic_DNA"/>
</dbReference>
<dbReference type="Gene3D" id="3.10.20.30">
    <property type="match status" value="1"/>
</dbReference>
<reference evidence="1 2" key="1">
    <citation type="submission" date="2016-10" db="EMBL/GenBank/DDBJ databases">
        <authorList>
            <person name="de Groot N.N."/>
        </authorList>
    </citation>
    <scope>NUCLEOTIDE SEQUENCE [LARGE SCALE GENOMIC DNA]</scope>
    <source>
        <strain evidence="1 2">DSM 44778</strain>
    </source>
</reference>
<gene>
    <name evidence="1" type="ORF">SAMN05421852_104119</name>
</gene>
<name>A0A1I3NFK2_9BACL</name>
<dbReference type="PANTHER" id="PTHR34472:SF1">
    <property type="entry name" value="SULFUR CARRIER PROTEIN THIS"/>
    <property type="match status" value="1"/>
</dbReference>
<accession>A0A1I3NFK2</accession>
<dbReference type="InterPro" id="IPR016155">
    <property type="entry name" value="Mopterin_synth/thiamin_S_b"/>
</dbReference>
<dbReference type="InterPro" id="IPR010035">
    <property type="entry name" value="Thi_S"/>
</dbReference>
<dbReference type="InterPro" id="IPR012675">
    <property type="entry name" value="Beta-grasp_dom_sf"/>
</dbReference>
<organism evidence="1 2">
    <name type="scientific">Thermoflavimicrobium dichotomicum</name>
    <dbReference type="NCBI Taxonomy" id="46223"/>
    <lineage>
        <taxon>Bacteria</taxon>
        <taxon>Bacillati</taxon>
        <taxon>Bacillota</taxon>
        <taxon>Bacilli</taxon>
        <taxon>Bacillales</taxon>
        <taxon>Thermoactinomycetaceae</taxon>
        <taxon>Thermoflavimicrobium</taxon>
    </lineage>
</organism>
<dbReference type="PANTHER" id="PTHR34472">
    <property type="entry name" value="SULFUR CARRIER PROTEIN THIS"/>
    <property type="match status" value="1"/>
</dbReference>
<protein>
    <submittedName>
        <fullName evidence="1">Sulfur carrier protein</fullName>
    </submittedName>
</protein>
<proteinExistence type="predicted"/>
<dbReference type="InterPro" id="IPR003749">
    <property type="entry name" value="ThiS/MoaD-like"/>
</dbReference>
<dbReference type="CDD" id="cd00565">
    <property type="entry name" value="Ubl_ThiS"/>
    <property type="match status" value="1"/>
</dbReference>
<evidence type="ECO:0000313" key="2">
    <source>
        <dbReference type="Proteomes" id="UP000199545"/>
    </source>
</evidence>
<dbReference type="OrthoDB" id="9798559at2"/>
<dbReference type="RefSeq" id="WP_139203278.1">
    <property type="nucleotide sequence ID" value="NZ_FORR01000004.1"/>
</dbReference>
<dbReference type="Proteomes" id="UP000199545">
    <property type="component" value="Unassembled WGS sequence"/>
</dbReference>
<dbReference type="STRING" id="46223.SAMN05421852_104119"/>
<dbReference type="NCBIfam" id="TIGR01683">
    <property type="entry name" value="thiS"/>
    <property type="match status" value="1"/>
</dbReference>
<dbReference type="AlphaFoldDB" id="A0A1I3NFK2"/>
<sequence>MIIQLNGKEYQVPPEVKTIEQLVKQLQIKQRVFVIEHNRMILQKEDYPHTSLSHGDVVEIVHFVGGG</sequence>